<dbReference type="Proteomes" id="UP000275267">
    <property type="component" value="Unassembled WGS sequence"/>
</dbReference>
<dbReference type="OrthoDB" id="1733466at2759"/>
<comment type="subcellular location">
    <subcellularLocation>
        <location evidence="1">Nucleus</location>
    </subcellularLocation>
</comment>
<evidence type="ECO:0000256" key="7">
    <source>
        <dbReference type="SAM" id="MobiDB-lite"/>
    </source>
</evidence>
<accession>A0A3L6QWK7</accession>
<comment type="caution">
    <text evidence="9">The sequence shown here is derived from an EMBL/GenBank/DDBJ whole genome shotgun (WGS) entry which is preliminary data.</text>
</comment>
<evidence type="ECO:0000313" key="9">
    <source>
        <dbReference type="EMBL" id="RLM91619.1"/>
    </source>
</evidence>
<dbReference type="SUPFAM" id="SSF53098">
    <property type="entry name" value="Ribonuclease H-like"/>
    <property type="match status" value="1"/>
</dbReference>
<dbReference type="AlphaFoldDB" id="A0A3L6QWK7"/>
<dbReference type="PANTHER" id="PTHR46481:SF10">
    <property type="entry name" value="ZINC FINGER BED DOMAIN-CONTAINING PROTEIN 39"/>
    <property type="match status" value="1"/>
</dbReference>
<keyword evidence="10" id="KW-1185">Reference proteome</keyword>
<dbReference type="GO" id="GO:0008270">
    <property type="term" value="F:zinc ion binding"/>
    <property type="evidence" value="ECO:0007669"/>
    <property type="project" value="UniProtKB-KW"/>
</dbReference>
<evidence type="ECO:0000256" key="4">
    <source>
        <dbReference type="ARBA" id="ARBA00022833"/>
    </source>
</evidence>
<feature type="compositionally biased region" description="Low complexity" evidence="7">
    <location>
        <begin position="39"/>
        <end position="51"/>
    </location>
</feature>
<evidence type="ECO:0000256" key="6">
    <source>
        <dbReference type="ARBA" id="ARBA00023242"/>
    </source>
</evidence>
<name>A0A3L6QWK7_PANMI</name>
<keyword evidence="5" id="KW-0238">DNA-binding</keyword>
<reference evidence="10" key="1">
    <citation type="journal article" date="2019" name="Nat. Commun.">
        <title>The genome of broomcorn millet.</title>
        <authorList>
            <person name="Zou C."/>
            <person name="Miki D."/>
            <person name="Li D."/>
            <person name="Tang Q."/>
            <person name="Xiao L."/>
            <person name="Rajput S."/>
            <person name="Deng P."/>
            <person name="Jia W."/>
            <person name="Huang R."/>
            <person name="Zhang M."/>
            <person name="Sun Y."/>
            <person name="Hu J."/>
            <person name="Fu X."/>
            <person name="Schnable P.S."/>
            <person name="Li F."/>
            <person name="Zhang H."/>
            <person name="Feng B."/>
            <person name="Zhu X."/>
            <person name="Liu R."/>
            <person name="Schnable J.C."/>
            <person name="Zhu J.-K."/>
            <person name="Zhang H."/>
        </authorList>
    </citation>
    <scope>NUCLEOTIDE SEQUENCE [LARGE SCALE GENOMIC DNA]</scope>
</reference>
<feature type="domain" description="hAT-like transposase RNase-H fold" evidence="8">
    <location>
        <begin position="446"/>
        <end position="505"/>
    </location>
</feature>
<keyword evidence="4" id="KW-0862">Zinc</keyword>
<dbReference type="SMART" id="SM00614">
    <property type="entry name" value="ZnF_BED"/>
    <property type="match status" value="1"/>
</dbReference>
<dbReference type="STRING" id="4540.A0A3L6QWK7"/>
<keyword evidence="6" id="KW-0539">Nucleus</keyword>
<dbReference type="EMBL" id="PQIB02000010">
    <property type="protein sequence ID" value="RLM91619.1"/>
    <property type="molecule type" value="Genomic_DNA"/>
</dbReference>
<feature type="compositionally biased region" description="Acidic residues" evidence="7">
    <location>
        <begin position="1"/>
        <end position="11"/>
    </location>
</feature>
<evidence type="ECO:0000256" key="2">
    <source>
        <dbReference type="ARBA" id="ARBA00022723"/>
    </source>
</evidence>
<evidence type="ECO:0000256" key="5">
    <source>
        <dbReference type="ARBA" id="ARBA00023125"/>
    </source>
</evidence>
<evidence type="ECO:0000259" key="8">
    <source>
        <dbReference type="Pfam" id="PF14372"/>
    </source>
</evidence>
<dbReference type="GO" id="GO:0003677">
    <property type="term" value="F:DNA binding"/>
    <property type="evidence" value="ECO:0007669"/>
    <property type="project" value="UniProtKB-KW"/>
</dbReference>
<evidence type="ECO:0000313" key="10">
    <source>
        <dbReference type="Proteomes" id="UP000275267"/>
    </source>
</evidence>
<organism evidence="9 10">
    <name type="scientific">Panicum miliaceum</name>
    <name type="common">Proso millet</name>
    <name type="synonym">Broomcorn millet</name>
    <dbReference type="NCBI Taxonomy" id="4540"/>
    <lineage>
        <taxon>Eukaryota</taxon>
        <taxon>Viridiplantae</taxon>
        <taxon>Streptophyta</taxon>
        <taxon>Embryophyta</taxon>
        <taxon>Tracheophyta</taxon>
        <taxon>Spermatophyta</taxon>
        <taxon>Magnoliopsida</taxon>
        <taxon>Liliopsida</taxon>
        <taxon>Poales</taxon>
        <taxon>Poaceae</taxon>
        <taxon>PACMAD clade</taxon>
        <taxon>Panicoideae</taxon>
        <taxon>Panicodae</taxon>
        <taxon>Paniceae</taxon>
        <taxon>Panicinae</taxon>
        <taxon>Panicum</taxon>
        <taxon>Panicum sect. Panicum</taxon>
    </lineage>
</organism>
<dbReference type="PANTHER" id="PTHR46481">
    <property type="entry name" value="ZINC FINGER BED DOMAIN-CONTAINING PROTEIN 4"/>
    <property type="match status" value="1"/>
</dbReference>
<evidence type="ECO:0000256" key="3">
    <source>
        <dbReference type="ARBA" id="ARBA00022771"/>
    </source>
</evidence>
<sequence length="526" mass="59076">MGGVGDDEEDLQAGQEELFGRNANAPIDLVDAGDGEGDAGVAGSAAGAGASVDRDTESTGAKRNRPRTSDVWEDYEKIFRIENGKRIRFQVKCLHCGKFYAASSNFGTGTLKRHRAACSIRNKKSRSSQSLLQFSSDGSLGNWEYSLEVARTQLCRLIARLDLPLGFGDCDAFEEFIKLAHNPRFATVSRQTTSRDLVKYYTDRRNKVTETLAAASCVALTSDIWSGNAKEDYLSVVAHFVSADWDLEKRIIGLRLIDVSHNGDNIAERVLAVLQEFGLTNKVVSLTLDNASANTSAMNILSPQISGYVGTLFLHQRCACHIINLIVKSGLKRISYYLDAFRITISFLNSSNQRIASYKSYCIIVNERPRKFQLDMDMRWNSTYLMLKHLVPHKQSFSVFIQNHYPRGEGSPMLLTDAHWYVAEHILTFLELFYDSTVALSAVYDPTSSLILHHIIEIAGHLNNYENDSLFRSVVVPMKDKFLKYWRDIPLLYSITFIMDPRANLRGLNKALFCYLTSLVLITLLI</sequence>
<feature type="region of interest" description="Disordered" evidence="7">
    <location>
        <begin position="1"/>
        <end position="67"/>
    </location>
</feature>
<keyword evidence="2" id="KW-0479">Metal-binding</keyword>
<dbReference type="InterPro" id="IPR012337">
    <property type="entry name" value="RNaseH-like_sf"/>
</dbReference>
<dbReference type="InterPro" id="IPR052035">
    <property type="entry name" value="ZnF_BED_domain_contain"/>
</dbReference>
<dbReference type="InterPro" id="IPR025525">
    <property type="entry name" value="hAT-like_transposase_RNase-H"/>
</dbReference>
<protein>
    <recommendedName>
        <fullName evidence="8">hAT-like transposase RNase-H fold domain-containing protein</fullName>
    </recommendedName>
</protein>
<dbReference type="GO" id="GO:0005634">
    <property type="term" value="C:nucleus"/>
    <property type="evidence" value="ECO:0007669"/>
    <property type="project" value="UniProtKB-SubCell"/>
</dbReference>
<evidence type="ECO:0000256" key="1">
    <source>
        <dbReference type="ARBA" id="ARBA00004123"/>
    </source>
</evidence>
<proteinExistence type="predicted"/>
<dbReference type="Pfam" id="PF14372">
    <property type="entry name" value="hAT-like_RNase-H"/>
    <property type="match status" value="1"/>
</dbReference>
<keyword evidence="3" id="KW-0863">Zinc-finger</keyword>
<gene>
    <name evidence="9" type="ORF">C2845_PM08G07430</name>
</gene>